<keyword evidence="2" id="KW-1185">Reference proteome</keyword>
<organism evidence="1 2">
    <name type="scientific">Polypedilum vanderplanki</name>
    <name type="common">Sleeping chironomid midge</name>
    <dbReference type="NCBI Taxonomy" id="319348"/>
    <lineage>
        <taxon>Eukaryota</taxon>
        <taxon>Metazoa</taxon>
        <taxon>Ecdysozoa</taxon>
        <taxon>Arthropoda</taxon>
        <taxon>Hexapoda</taxon>
        <taxon>Insecta</taxon>
        <taxon>Pterygota</taxon>
        <taxon>Neoptera</taxon>
        <taxon>Endopterygota</taxon>
        <taxon>Diptera</taxon>
        <taxon>Nematocera</taxon>
        <taxon>Chironomoidea</taxon>
        <taxon>Chironomidae</taxon>
        <taxon>Chironominae</taxon>
        <taxon>Polypedilum</taxon>
        <taxon>Polypedilum</taxon>
    </lineage>
</organism>
<dbReference type="AlphaFoldDB" id="A0A9J6B993"/>
<reference evidence="1" key="1">
    <citation type="submission" date="2021-03" db="EMBL/GenBank/DDBJ databases">
        <title>Chromosome level genome of the anhydrobiotic midge Polypedilum vanderplanki.</title>
        <authorList>
            <person name="Yoshida Y."/>
            <person name="Kikawada T."/>
            <person name="Gusev O."/>
        </authorList>
    </citation>
    <scope>NUCLEOTIDE SEQUENCE</scope>
    <source>
        <strain evidence="1">NIAS01</strain>
        <tissue evidence="1">Whole body or cell culture</tissue>
    </source>
</reference>
<proteinExistence type="predicted"/>
<gene>
    <name evidence="1" type="ORF">PVAND_014390</name>
</gene>
<evidence type="ECO:0000313" key="1">
    <source>
        <dbReference type="EMBL" id="KAG5666356.1"/>
    </source>
</evidence>
<dbReference type="Proteomes" id="UP001107558">
    <property type="component" value="Chromosome 4"/>
</dbReference>
<comment type="caution">
    <text evidence="1">The sequence shown here is derived from an EMBL/GenBank/DDBJ whole genome shotgun (WGS) entry which is preliminary data.</text>
</comment>
<dbReference type="EMBL" id="JADBJN010000004">
    <property type="protein sequence ID" value="KAG5666356.1"/>
    <property type="molecule type" value="Genomic_DNA"/>
</dbReference>
<protein>
    <submittedName>
        <fullName evidence="1">Uncharacterized protein</fullName>
    </submittedName>
</protein>
<sequence length="206" mass="23587">MSRKRKRVKATPIYVCSIVGVPIDWKLSVVVEALRSKLKSLVYIQRVADYEQKRMDTEIFIGLHDKVEYEALEQKKEVLINLIELKLKFLNYQTGAASLPPNADNSYNDLPSTIYLKNLKEVFLITTVYFLEIKFNNASTIPIVVSGPNRCLLEHKPLVYEGDLKMANWLVTEVSNERNHQIPDPEDAEVSDADSILSLDNNIEFD</sequence>
<name>A0A9J6B993_POLVA</name>
<evidence type="ECO:0000313" key="2">
    <source>
        <dbReference type="Proteomes" id="UP001107558"/>
    </source>
</evidence>
<accession>A0A9J6B993</accession>